<accession>A0A1S4L192</accession>
<reference evidence="2" key="2">
    <citation type="submission" date="2020-05" db="UniProtKB">
        <authorList>
            <consortium name="EnsemblMetazoa"/>
        </authorList>
    </citation>
    <scope>IDENTIFICATION</scope>
    <source>
        <strain evidence="2">wikel</strain>
    </source>
</reference>
<sequence>HIVPNARRPRKKREKEKERKHPAQPRKPTGMARPAGTRQFLNLNKKKSPNEVPIEAKEIPIDQSTTNPILAPAQSQPQRVGHPPNDIKDHRVRTNR</sequence>
<dbReference type="AlphaFoldDB" id="A0A1S4L192"/>
<keyword evidence="3" id="KW-1185">Reference proteome</keyword>
<dbReference type="InParanoid" id="A0A1S4L192"/>
<dbReference type="VEuPathDB" id="VectorBase:ISCW007312"/>
<reference evidence="3" key="1">
    <citation type="submission" date="2008-03" db="EMBL/GenBank/DDBJ databases">
        <title>Annotation of Ixodes scapularis.</title>
        <authorList>
            <consortium name="Ixodes scapularis Genome Project Consortium"/>
            <person name="Caler E."/>
            <person name="Hannick L.I."/>
            <person name="Bidwell S."/>
            <person name="Joardar V."/>
            <person name="Thiagarajan M."/>
            <person name="Amedeo P."/>
            <person name="Galinsky K.J."/>
            <person name="Schobel S."/>
            <person name="Inman J."/>
            <person name="Hostetler J."/>
            <person name="Miller J."/>
            <person name="Hammond M."/>
            <person name="Megy K."/>
            <person name="Lawson D."/>
            <person name="Kodira C."/>
            <person name="Sutton G."/>
            <person name="Meyer J."/>
            <person name="Hill C.A."/>
            <person name="Birren B."/>
            <person name="Nene V."/>
            <person name="Collins F."/>
            <person name="Alarcon-Chaidez F."/>
            <person name="Wikel S."/>
            <person name="Strausberg R."/>
        </authorList>
    </citation>
    <scope>NUCLEOTIDE SEQUENCE [LARGE SCALE GENOMIC DNA]</scope>
    <source>
        <strain evidence="3">Wikel</strain>
    </source>
</reference>
<evidence type="ECO:0000313" key="2">
    <source>
        <dbReference type="EnsemblMetazoa" id="ISCW007312-PA"/>
    </source>
</evidence>
<evidence type="ECO:0000256" key="1">
    <source>
        <dbReference type="SAM" id="MobiDB-lite"/>
    </source>
</evidence>
<dbReference type="EnsemblMetazoa" id="ISCW007312-RA">
    <property type="protein sequence ID" value="ISCW007312-PA"/>
    <property type="gene ID" value="ISCW007312"/>
</dbReference>
<organism evidence="2 3">
    <name type="scientific">Ixodes scapularis</name>
    <name type="common">Black-legged tick</name>
    <name type="synonym">Deer tick</name>
    <dbReference type="NCBI Taxonomy" id="6945"/>
    <lineage>
        <taxon>Eukaryota</taxon>
        <taxon>Metazoa</taxon>
        <taxon>Ecdysozoa</taxon>
        <taxon>Arthropoda</taxon>
        <taxon>Chelicerata</taxon>
        <taxon>Arachnida</taxon>
        <taxon>Acari</taxon>
        <taxon>Parasitiformes</taxon>
        <taxon>Ixodida</taxon>
        <taxon>Ixodoidea</taxon>
        <taxon>Ixodidae</taxon>
        <taxon>Ixodinae</taxon>
        <taxon>Ixodes</taxon>
    </lineage>
</organism>
<protein>
    <submittedName>
        <fullName evidence="2">Uncharacterized protein</fullName>
    </submittedName>
</protein>
<dbReference type="Proteomes" id="UP000001555">
    <property type="component" value="Unassembled WGS sequence"/>
</dbReference>
<evidence type="ECO:0000313" key="3">
    <source>
        <dbReference type="Proteomes" id="UP000001555"/>
    </source>
</evidence>
<feature type="region of interest" description="Disordered" evidence="1">
    <location>
        <begin position="1"/>
        <end position="96"/>
    </location>
</feature>
<dbReference type="EMBL" id="ABJB010442144">
    <property type="status" value="NOT_ANNOTATED_CDS"/>
    <property type="molecule type" value="Genomic_DNA"/>
</dbReference>
<feature type="compositionally biased region" description="Polar residues" evidence="1">
    <location>
        <begin position="62"/>
        <end position="78"/>
    </location>
</feature>
<proteinExistence type="predicted"/>
<dbReference type="VEuPathDB" id="VectorBase:ISCI007312"/>
<name>A0A1S4L192_IXOSC</name>